<comment type="caution">
    <text evidence="1">The sequence shown here is derived from an EMBL/GenBank/DDBJ whole genome shotgun (WGS) entry which is preliminary data.</text>
</comment>
<evidence type="ECO:0000313" key="2">
    <source>
        <dbReference type="Proteomes" id="UP000887116"/>
    </source>
</evidence>
<proteinExistence type="predicted"/>
<sequence>MFDTYVHTTRWVVDSDESGELNKIDLFKSKNTSRSYLQKSKCQHEQKHDFCGRSLNESLHGLQFLFILSVRIFAGASKGAPLVGA</sequence>
<name>A0A8X6KJU6_TRICU</name>
<reference evidence="1" key="1">
    <citation type="submission" date="2020-07" db="EMBL/GenBank/DDBJ databases">
        <title>Multicomponent nature underlies the extraordinary mechanical properties of spider dragline silk.</title>
        <authorList>
            <person name="Kono N."/>
            <person name="Nakamura H."/>
            <person name="Mori M."/>
            <person name="Yoshida Y."/>
            <person name="Ohtoshi R."/>
            <person name="Malay A.D."/>
            <person name="Moran D.A.P."/>
            <person name="Tomita M."/>
            <person name="Numata K."/>
            <person name="Arakawa K."/>
        </authorList>
    </citation>
    <scope>NUCLEOTIDE SEQUENCE</scope>
</reference>
<dbReference type="Proteomes" id="UP000887116">
    <property type="component" value="Unassembled WGS sequence"/>
</dbReference>
<gene>
    <name evidence="1" type="ORF">TNCT_207411</name>
</gene>
<accession>A0A8X6KJU6</accession>
<organism evidence="1 2">
    <name type="scientific">Trichonephila clavata</name>
    <name type="common">Joro spider</name>
    <name type="synonym">Nephila clavata</name>
    <dbReference type="NCBI Taxonomy" id="2740835"/>
    <lineage>
        <taxon>Eukaryota</taxon>
        <taxon>Metazoa</taxon>
        <taxon>Ecdysozoa</taxon>
        <taxon>Arthropoda</taxon>
        <taxon>Chelicerata</taxon>
        <taxon>Arachnida</taxon>
        <taxon>Araneae</taxon>
        <taxon>Araneomorphae</taxon>
        <taxon>Entelegynae</taxon>
        <taxon>Araneoidea</taxon>
        <taxon>Nephilidae</taxon>
        <taxon>Trichonephila</taxon>
    </lineage>
</organism>
<evidence type="ECO:0000313" key="1">
    <source>
        <dbReference type="EMBL" id="GFQ75846.1"/>
    </source>
</evidence>
<protein>
    <submittedName>
        <fullName evidence="1">Uncharacterized protein</fullName>
    </submittedName>
</protein>
<keyword evidence="2" id="KW-1185">Reference proteome</keyword>
<dbReference type="EMBL" id="BMAO01011720">
    <property type="protein sequence ID" value="GFQ75846.1"/>
    <property type="molecule type" value="Genomic_DNA"/>
</dbReference>
<dbReference type="AlphaFoldDB" id="A0A8X6KJU6"/>